<reference evidence="1 2" key="1">
    <citation type="journal article" date="2017" name="Nat. Microbiol.">
        <title>Natural product diversity associated with the nematode symbionts Photorhabdus and Xenorhabdus.</title>
        <authorList>
            <person name="Tobias N.J."/>
            <person name="Wolff H."/>
            <person name="Djahanschiri B."/>
            <person name="Grundmann F."/>
            <person name="Kronenwerth M."/>
            <person name="Shi Y.M."/>
            <person name="Simonyi S."/>
            <person name="Grun P."/>
            <person name="Shapiro-Ilan D."/>
            <person name="Pidot S.J."/>
            <person name="Stinear T.P."/>
            <person name="Ebersberger I."/>
            <person name="Bode H.B."/>
        </authorList>
    </citation>
    <scope>NUCLEOTIDE SEQUENCE [LARGE SCALE GENOMIC DNA]</scope>
    <source>
        <strain evidence="1 2">DSM 17904</strain>
    </source>
</reference>
<accession>A0A2D0KB43</accession>
<dbReference type="AlphaFoldDB" id="A0A2D0KB43"/>
<comment type="caution">
    <text evidence="1">The sequence shown here is derived from an EMBL/GenBank/DDBJ whole genome shotgun (WGS) entry which is preliminary data.</text>
</comment>
<evidence type="ECO:0000313" key="2">
    <source>
        <dbReference type="Proteomes" id="UP000222366"/>
    </source>
</evidence>
<keyword evidence="2" id="KW-1185">Reference proteome</keyword>
<organism evidence="1 2">
    <name type="scientific">Xenorhabdus stockiae</name>
    <dbReference type="NCBI Taxonomy" id="351614"/>
    <lineage>
        <taxon>Bacteria</taxon>
        <taxon>Pseudomonadati</taxon>
        <taxon>Pseudomonadota</taxon>
        <taxon>Gammaproteobacteria</taxon>
        <taxon>Enterobacterales</taxon>
        <taxon>Morganellaceae</taxon>
        <taxon>Xenorhabdus</taxon>
    </lineage>
</organism>
<evidence type="ECO:0000313" key="1">
    <source>
        <dbReference type="EMBL" id="PHM60545.1"/>
    </source>
</evidence>
<proteinExistence type="predicted"/>
<dbReference type="RefSeq" id="WP_099126116.1">
    <property type="nucleotide sequence ID" value="NZ_CAWNRH010000141.1"/>
</dbReference>
<gene>
    <name evidence="1" type="ORF">Xsto_03882</name>
</gene>
<dbReference type="EMBL" id="NJAJ01000063">
    <property type="protein sequence ID" value="PHM60545.1"/>
    <property type="molecule type" value="Genomic_DNA"/>
</dbReference>
<dbReference type="Proteomes" id="UP000222366">
    <property type="component" value="Unassembled WGS sequence"/>
</dbReference>
<name>A0A2D0KB43_9GAMM</name>
<protein>
    <submittedName>
        <fullName evidence="1">Uncharacterized protein</fullName>
    </submittedName>
</protein>
<sequence length="127" mass="14688">MENKLQTAVQIAEEIESSIFPVVTATQNEAEPDTYLMCRGIHRQAINLAQQLRELNKDYIMEGETHSFRDMRFELEPAHVAINKSRVFINALIENERNDERAVELSILSDLVFTAIKEIERIRGEEL</sequence>